<dbReference type="EMBL" id="BMHF01000011">
    <property type="protein sequence ID" value="GGA43865.1"/>
    <property type="molecule type" value="Genomic_DNA"/>
</dbReference>
<organism evidence="4 5">
    <name type="scientific">Paenibacillus physcomitrellae</name>
    <dbReference type="NCBI Taxonomy" id="1619311"/>
    <lineage>
        <taxon>Bacteria</taxon>
        <taxon>Bacillati</taxon>
        <taxon>Bacillota</taxon>
        <taxon>Bacilli</taxon>
        <taxon>Bacillales</taxon>
        <taxon>Paenibacillaceae</taxon>
        <taxon>Paenibacillus</taxon>
    </lineage>
</organism>
<evidence type="ECO:0000256" key="1">
    <source>
        <dbReference type="ARBA" id="ARBA00023125"/>
    </source>
</evidence>
<protein>
    <recommendedName>
        <fullName evidence="3">Core-binding (CB) domain-containing protein</fullName>
    </recommendedName>
</protein>
<reference evidence="5" key="1">
    <citation type="journal article" date="2019" name="Int. J. Syst. Evol. Microbiol.">
        <title>The Global Catalogue of Microorganisms (GCM) 10K type strain sequencing project: providing services to taxonomists for standard genome sequencing and annotation.</title>
        <authorList>
            <consortium name="The Broad Institute Genomics Platform"/>
            <consortium name="The Broad Institute Genome Sequencing Center for Infectious Disease"/>
            <person name="Wu L."/>
            <person name="Ma J."/>
        </authorList>
    </citation>
    <scope>NUCLEOTIDE SEQUENCE [LARGE SCALE GENOMIC DNA]</scope>
    <source>
        <strain evidence="5">CGMCC 1.15044</strain>
    </source>
</reference>
<sequence length="149" mass="17178">MNELSPAFRRWLFEEGRAEKTIESYVGDVVAFQKYLGEKAVDISQPLSRFAFVRYKQHLVDEHFALATTNKKINSLKVYKDFLLQKDWVEEAYTQLKKDQVKIAAGSGLVGIRQDIDFLTSSLLVLGKGGKVREIRSRSELAFYHFKRA</sequence>
<name>A0ABQ1GHL7_9BACL</name>
<evidence type="ECO:0000256" key="2">
    <source>
        <dbReference type="PROSITE-ProRule" id="PRU01248"/>
    </source>
</evidence>
<dbReference type="SUPFAM" id="SSF47823">
    <property type="entry name" value="lambda integrase-like, N-terminal domain"/>
    <property type="match status" value="1"/>
</dbReference>
<keyword evidence="1 2" id="KW-0238">DNA-binding</keyword>
<dbReference type="Gene3D" id="1.10.150.130">
    <property type="match status" value="1"/>
</dbReference>
<feature type="domain" description="Core-binding (CB)" evidence="3">
    <location>
        <begin position="1"/>
        <end position="84"/>
    </location>
</feature>
<dbReference type="InterPro" id="IPR004107">
    <property type="entry name" value="Integrase_SAM-like_N"/>
</dbReference>
<accession>A0ABQ1GHL7</accession>
<dbReference type="PROSITE" id="PS51900">
    <property type="entry name" value="CB"/>
    <property type="match status" value="1"/>
</dbReference>
<dbReference type="InterPro" id="IPR044068">
    <property type="entry name" value="CB"/>
</dbReference>
<comment type="caution">
    <text evidence="4">The sequence shown here is derived from an EMBL/GenBank/DDBJ whole genome shotgun (WGS) entry which is preliminary data.</text>
</comment>
<dbReference type="RefSeq" id="WP_229752723.1">
    <property type="nucleotide sequence ID" value="NZ_BMHF01000011.1"/>
</dbReference>
<evidence type="ECO:0000313" key="4">
    <source>
        <dbReference type="EMBL" id="GGA43865.1"/>
    </source>
</evidence>
<evidence type="ECO:0000259" key="3">
    <source>
        <dbReference type="PROSITE" id="PS51900"/>
    </source>
</evidence>
<dbReference type="Pfam" id="PF02899">
    <property type="entry name" value="Phage_int_SAM_1"/>
    <property type="match status" value="1"/>
</dbReference>
<dbReference type="InterPro" id="IPR010998">
    <property type="entry name" value="Integrase_recombinase_N"/>
</dbReference>
<proteinExistence type="predicted"/>
<keyword evidence="5" id="KW-1185">Reference proteome</keyword>
<evidence type="ECO:0000313" key="5">
    <source>
        <dbReference type="Proteomes" id="UP000609323"/>
    </source>
</evidence>
<dbReference type="Proteomes" id="UP000609323">
    <property type="component" value="Unassembled WGS sequence"/>
</dbReference>
<gene>
    <name evidence="4" type="ORF">GCM10010917_31460</name>
</gene>